<dbReference type="PANTHER" id="PTHR46986:SF1">
    <property type="entry name" value="ENDORIBONUCLEASE YBEY, CHLOROPLASTIC"/>
    <property type="match status" value="1"/>
</dbReference>
<comment type="subcellular location">
    <subcellularLocation>
        <location evidence="7">Cytoplasm</location>
    </subcellularLocation>
</comment>
<keyword evidence="9" id="KW-1185">Reference proteome</keyword>
<dbReference type="RefSeq" id="WP_166193425.1">
    <property type="nucleotide sequence ID" value="NZ_CP049811.1"/>
</dbReference>
<dbReference type="InterPro" id="IPR020549">
    <property type="entry name" value="YbeY_CS"/>
</dbReference>
<keyword evidence="7" id="KW-0690">Ribosome biogenesis</keyword>
<dbReference type="EMBL" id="CP049811">
    <property type="protein sequence ID" value="QIK41849.1"/>
    <property type="molecule type" value="Genomic_DNA"/>
</dbReference>
<evidence type="ECO:0000256" key="2">
    <source>
        <dbReference type="ARBA" id="ARBA00022722"/>
    </source>
</evidence>
<dbReference type="AlphaFoldDB" id="A0A6G7VP80"/>
<dbReference type="GO" id="GO:0004222">
    <property type="term" value="F:metalloendopeptidase activity"/>
    <property type="evidence" value="ECO:0007669"/>
    <property type="project" value="InterPro"/>
</dbReference>
<sequence>MTTLDIVIEDDRWEQLPLTRIADTATRAALNAVKAPEGYEIVLMACDDAQIAALNAEFRGKPAPTNVLSWPAFDLAPLSPGETPASPPAPDGFDDALGDIALAYETCVREAREQGKSVEDHLTHLILHATLHLLGYDHETDADANLMESIETHALASIGIADPY</sequence>
<reference evidence="8 9" key="1">
    <citation type="submission" date="2020-03" db="EMBL/GenBank/DDBJ databases">
        <title>Complete genome sequence of Monaibacterium sp. ALG8 with diverse plasmids.</title>
        <authorList>
            <person name="Sun C."/>
        </authorList>
    </citation>
    <scope>NUCLEOTIDE SEQUENCE [LARGE SCALE GENOMIC DNA]</scope>
    <source>
        <strain evidence="8 9">ALG8</strain>
    </source>
</reference>
<feature type="binding site" evidence="7">
    <location>
        <position position="128"/>
    </location>
    <ligand>
        <name>Zn(2+)</name>
        <dbReference type="ChEBI" id="CHEBI:29105"/>
        <note>catalytic</note>
    </ligand>
</feature>
<accession>A0A6G7VP80</accession>
<dbReference type="GO" id="GO:0006364">
    <property type="term" value="P:rRNA processing"/>
    <property type="evidence" value="ECO:0007669"/>
    <property type="project" value="UniProtKB-UniRule"/>
</dbReference>
<keyword evidence="3 7" id="KW-0479">Metal-binding</keyword>
<evidence type="ECO:0000256" key="5">
    <source>
        <dbReference type="ARBA" id="ARBA00022801"/>
    </source>
</evidence>
<name>A0A6G7VP80_9RHOB</name>
<dbReference type="KEGG" id="mon:G8E03_14450"/>
<comment type="cofactor">
    <cofactor evidence="7">
        <name>Zn(2+)</name>
        <dbReference type="ChEBI" id="CHEBI:29105"/>
    </cofactor>
    <text evidence="7">Binds 1 zinc ion.</text>
</comment>
<comment type="similarity">
    <text evidence="1 7">Belongs to the endoribonuclease YbeY family.</text>
</comment>
<dbReference type="EC" id="3.1.-.-" evidence="7"/>
<organism evidence="8 9">
    <name type="scientific">Pontivivens nitratireducens</name>
    <dbReference type="NCBI Taxonomy" id="2758038"/>
    <lineage>
        <taxon>Bacteria</taxon>
        <taxon>Pseudomonadati</taxon>
        <taxon>Pseudomonadota</taxon>
        <taxon>Alphaproteobacteria</taxon>
        <taxon>Rhodobacterales</taxon>
        <taxon>Paracoccaceae</taxon>
        <taxon>Pontivivens</taxon>
    </lineage>
</organism>
<dbReference type="SUPFAM" id="SSF55486">
    <property type="entry name" value="Metalloproteases ('zincins'), catalytic domain"/>
    <property type="match status" value="1"/>
</dbReference>
<dbReference type="GO" id="GO:0005737">
    <property type="term" value="C:cytoplasm"/>
    <property type="evidence" value="ECO:0007669"/>
    <property type="project" value="UniProtKB-SubCell"/>
</dbReference>
<comment type="function">
    <text evidence="7">Single strand-specific metallo-endoribonuclease involved in late-stage 70S ribosome quality control and in maturation of the 3' terminus of the 16S rRNA.</text>
</comment>
<evidence type="ECO:0000313" key="8">
    <source>
        <dbReference type="EMBL" id="QIK41849.1"/>
    </source>
</evidence>
<gene>
    <name evidence="7 8" type="primary">ybeY</name>
    <name evidence="8" type="ORF">G8E03_14450</name>
</gene>
<dbReference type="HAMAP" id="MF_00009">
    <property type="entry name" value="Endoribonucl_YbeY"/>
    <property type="match status" value="1"/>
</dbReference>
<keyword evidence="7" id="KW-0698">rRNA processing</keyword>
<keyword evidence="4 7" id="KW-0255">Endonuclease</keyword>
<dbReference type="GO" id="GO:0004521">
    <property type="term" value="F:RNA endonuclease activity"/>
    <property type="evidence" value="ECO:0007669"/>
    <property type="project" value="UniProtKB-UniRule"/>
</dbReference>
<evidence type="ECO:0000313" key="9">
    <source>
        <dbReference type="Proteomes" id="UP000500791"/>
    </source>
</evidence>
<feature type="binding site" evidence="7">
    <location>
        <position position="132"/>
    </location>
    <ligand>
        <name>Zn(2+)</name>
        <dbReference type="ChEBI" id="CHEBI:29105"/>
        <note>catalytic</note>
    </ligand>
</feature>
<dbReference type="PROSITE" id="PS01306">
    <property type="entry name" value="UPF0054"/>
    <property type="match status" value="1"/>
</dbReference>
<dbReference type="InterPro" id="IPR023091">
    <property type="entry name" value="MetalPrtase_cat_dom_sf_prd"/>
</dbReference>
<dbReference type="Gene3D" id="3.40.390.30">
    <property type="entry name" value="Metalloproteases ('zincins'), catalytic domain"/>
    <property type="match status" value="1"/>
</dbReference>
<dbReference type="PANTHER" id="PTHR46986">
    <property type="entry name" value="ENDORIBONUCLEASE YBEY, CHLOROPLASTIC"/>
    <property type="match status" value="1"/>
</dbReference>
<evidence type="ECO:0000256" key="6">
    <source>
        <dbReference type="ARBA" id="ARBA00022833"/>
    </source>
</evidence>
<keyword evidence="2 7" id="KW-0540">Nuclease</keyword>
<evidence type="ECO:0000256" key="4">
    <source>
        <dbReference type="ARBA" id="ARBA00022759"/>
    </source>
</evidence>
<dbReference type="NCBIfam" id="TIGR00043">
    <property type="entry name" value="rRNA maturation RNase YbeY"/>
    <property type="match status" value="1"/>
</dbReference>
<dbReference type="Proteomes" id="UP000500791">
    <property type="component" value="Chromosome"/>
</dbReference>
<keyword evidence="6 7" id="KW-0862">Zinc</keyword>
<evidence type="ECO:0000256" key="3">
    <source>
        <dbReference type="ARBA" id="ARBA00022723"/>
    </source>
</evidence>
<dbReference type="Pfam" id="PF02130">
    <property type="entry name" value="YbeY"/>
    <property type="match status" value="1"/>
</dbReference>
<keyword evidence="7" id="KW-0963">Cytoplasm</keyword>
<proteinExistence type="inferred from homology"/>
<protein>
    <recommendedName>
        <fullName evidence="7">Endoribonuclease YbeY</fullName>
        <ecNumber evidence="7">3.1.-.-</ecNumber>
    </recommendedName>
</protein>
<dbReference type="InterPro" id="IPR002036">
    <property type="entry name" value="YbeY"/>
</dbReference>
<keyword evidence="5 7" id="KW-0378">Hydrolase</keyword>
<feature type="binding site" evidence="7">
    <location>
        <position position="138"/>
    </location>
    <ligand>
        <name>Zn(2+)</name>
        <dbReference type="ChEBI" id="CHEBI:29105"/>
        <note>catalytic</note>
    </ligand>
</feature>
<evidence type="ECO:0000256" key="7">
    <source>
        <dbReference type="HAMAP-Rule" id="MF_00009"/>
    </source>
</evidence>
<dbReference type="GO" id="GO:0008270">
    <property type="term" value="F:zinc ion binding"/>
    <property type="evidence" value="ECO:0007669"/>
    <property type="project" value="UniProtKB-UniRule"/>
</dbReference>
<evidence type="ECO:0000256" key="1">
    <source>
        <dbReference type="ARBA" id="ARBA00010875"/>
    </source>
</evidence>